<evidence type="ECO:0000313" key="2">
    <source>
        <dbReference type="EMBL" id="KAK7735434.1"/>
    </source>
</evidence>
<proteinExistence type="predicted"/>
<protein>
    <submittedName>
        <fullName evidence="2">Uncharacterized protein</fullName>
    </submittedName>
</protein>
<feature type="compositionally biased region" description="Polar residues" evidence="1">
    <location>
        <begin position="121"/>
        <end position="133"/>
    </location>
</feature>
<accession>A0ABR1PFC5</accession>
<name>A0ABR1PFC5_DIAER</name>
<evidence type="ECO:0000313" key="3">
    <source>
        <dbReference type="Proteomes" id="UP001430848"/>
    </source>
</evidence>
<gene>
    <name evidence="2" type="ORF">SLS63_003904</name>
</gene>
<sequence>MPPALVVPKGDLTPKQRSSGLLLDCLRGLAKQTSFRLHLPTTALSKVQVESLCKAASSGALSSMEKLKDVASLYGGKGGSVIQHEPQAAVASQTASATAVPETEGLPSYDDLGYENDSPRPYTTQINSQQHSSEQADELRDELEKGLYDVRKETEDIITVRVEDDVYTARQDLDDHVRDEMAEVEERIEERIMQRLSNASMSLEFNWSRE</sequence>
<organism evidence="2 3">
    <name type="scientific">Diaporthe eres</name>
    <name type="common">Phomopsis oblonga</name>
    <dbReference type="NCBI Taxonomy" id="83184"/>
    <lineage>
        <taxon>Eukaryota</taxon>
        <taxon>Fungi</taxon>
        <taxon>Dikarya</taxon>
        <taxon>Ascomycota</taxon>
        <taxon>Pezizomycotina</taxon>
        <taxon>Sordariomycetes</taxon>
        <taxon>Sordariomycetidae</taxon>
        <taxon>Diaporthales</taxon>
        <taxon>Diaporthaceae</taxon>
        <taxon>Diaporthe</taxon>
        <taxon>Diaporthe eres species complex</taxon>
    </lineage>
</organism>
<dbReference type="Proteomes" id="UP001430848">
    <property type="component" value="Unassembled WGS sequence"/>
</dbReference>
<comment type="caution">
    <text evidence="2">The sequence shown here is derived from an EMBL/GenBank/DDBJ whole genome shotgun (WGS) entry which is preliminary data.</text>
</comment>
<feature type="region of interest" description="Disordered" evidence="1">
    <location>
        <begin position="95"/>
        <end position="139"/>
    </location>
</feature>
<keyword evidence="3" id="KW-1185">Reference proteome</keyword>
<reference evidence="2 3" key="1">
    <citation type="submission" date="2024-02" db="EMBL/GenBank/DDBJ databases">
        <title>De novo assembly and annotation of 12 fungi associated with fruit tree decline syndrome in Ontario, Canada.</title>
        <authorList>
            <person name="Sulman M."/>
            <person name="Ellouze W."/>
            <person name="Ilyukhin E."/>
        </authorList>
    </citation>
    <scope>NUCLEOTIDE SEQUENCE [LARGE SCALE GENOMIC DNA]</scope>
    <source>
        <strain evidence="2 3">M169</strain>
    </source>
</reference>
<evidence type="ECO:0000256" key="1">
    <source>
        <dbReference type="SAM" id="MobiDB-lite"/>
    </source>
</evidence>
<dbReference type="EMBL" id="JAKNSF020000013">
    <property type="protein sequence ID" value="KAK7735434.1"/>
    <property type="molecule type" value="Genomic_DNA"/>
</dbReference>